<dbReference type="SUPFAM" id="SSF52799">
    <property type="entry name" value="(Phosphotyrosine protein) phosphatases II"/>
    <property type="match status" value="1"/>
</dbReference>
<proteinExistence type="predicted"/>
<accession>A0A3B0XMM8</accession>
<evidence type="ECO:0000259" key="3">
    <source>
        <dbReference type="PROSITE" id="PS50206"/>
    </source>
</evidence>
<organism evidence="4">
    <name type="scientific">hydrothermal vent metagenome</name>
    <dbReference type="NCBI Taxonomy" id="652676"/>
    <lineage>
        <taxon>unclassified sequences</taxon>
        <taxon>metagenomes</taxon>
        <taxon>ecological metagenomes</taxon>
    </lineage>
</organism>
<sequence>MSHHVKFNPDIITDLFNARLIEAPLRIRADLGEQHIKASLNGDGSVIIENTHYADLQRAMESTPRLPTSTSNVWQFWTWFSSQRQAWTPLEHARATLANKDRAPETRTSHSHPLRIDSVAVPGADGRIGLTFCPGKSSEGLYGGNWERNLEHDLKTIQAWGARVLVSLMEEHEFDLLGIADFMDILSASTFEWFHLPIKDMQIPDSAFEQQWSTIGPLLQQQLKAGESIVIHCRGGLGRTGLLAARMLVEAGISPVNAVADIRTARAHSIETYAQENYILSEQWKK</sequence>
<feature type="domain" description="Tyrosine specific protein phosphatases" evidence="2">
    <location>
        <begin position="219"/>
        <end position="277"/>
    </location>
</feature>
<dbReference type="InterPro" id="IPR003595">
    <property type="entry name" value="Tyr_Pase_cat"/>
</dbReference>
<dbReference type="InterPro" id="IPR029021">
    <property type="entry name" value="Prot-tyrosine_phosphatase-like"/>
</dbReference>
<dbReference type="PROSITE" id="PS50206">
    <property type="entry name" value="RHODANESE_3"/>
    <property type="match status" value="1"/>
</dbReference>
<dbReference type="InterPro" id="IPR016130">
    <property type="entry name" value="Tyr_Pase_AS"/>
</dbReference>
<evidence type="ECO:0000256" key="1">
    <source>
        <dbReference type="ARBA" id="ARBA00013064"/>
    </source>
</evidence>
<reference evidence="4" key="1">
    <citation type="submission" date="2018-06" db="EMBL/GenBank/DDBJ databases">
        <authorList>
            <person name="Zhirakovskaya E."/>
        </authorList>
    </citation>
    <scope>NUCLEOTIDE SEQUENCE</scope>
</reference>
<dbReference type="GO" id="GO:0004725">
    <property type="term" value="F:protein tyrosine phosphatase activity"/>
    <property type="evidence" value="ECO:0007669"/>
    <property type="project" value="UniProtKB-EC"/>
</dbReference>
<gene>
    <name evidence="4" type="ORF">MNBD_GAMMA09-2300</name>
</gene>
<dbReference type="PROSITE" id="PS50056">
    <property type="entry name" value="TYR_PHOSPHATASE_2"/>
    <property type="match status" value="1"/>
</dbReference>
<evidence type="ECO:0000259" key="2">
    <source>
        <dbReference type="PROSITE" id="PS50056"/>
    </source>
</evidence>
<dbReference type="InterPro" id="IPR000387">
    <property type="entry name" value="Tyr_Pase_dom"/>
</dbReference>
<dbReference type="EMBL" id="UOFI01000173">
    <property type="protein sequence ID" value="VAW69735.1"/>
    <property type="molecule type" value="Genomic_DNA"/>
</dbReference>
<dbReference type="PROSITE" id="PS00383">
    <property type="entry name" value="TYR_PHOSPHATASE_1"/>
    <property type="match status" value="1"/>
</dbReference>
<dbReference type="Gene3D" id="3.90.190.10">
    <property type="entry name" value="Protein tyrosine phosphatase superfamily"/>
    <property type="match status" value="1"/>
</dbReference>
<dbReference type="PANTHER" id="PTHR23339">
    <property type="entry name" value="TYROSINE SPECIFIC PROTEIN PHOSPHATASE AND DUAL SPECIFICITY PROTEIN PHOSPHATASE"/>
    <property type="match status" value="1"/>
</dbReference>
<feature type="domain" description="Rhodanese" evidence="3">
    <location>
        <begin position="195"/>
        <end position="256"/>
    </location>
</feature>
<protein>
    <recommendedName>
        <fullName evidence="1">protein-tyrosine-phosphatase</fullName>
        <ecNumber evidence="1">3.1.3.48</ecNumber>
    </recommendedName>
</protein>
<dbReference type="CDD" id="cd14505">
    <property type="entry name" value="CDKN3-like"/>
    <property type="match status" value="1"/>
</dbReference>
<dbReference type="AlphaFoldDB" id="A0A3B0XMM8"/>
<dbReference type="FunFam" id="3.90.190.10:FF:000157">
    <property type="entry name" value="Protein-tyrosine phosphatase"/>
    <property type="match status" value="1"/>
</dbReference>
<name>A0A3B0XMM8_9ZZZZ</name>
<dbReference type="Pfam" id="PF22785">
    <property type="entry name" value="Tc-R-P"/>
    <property type="match status" value="1"/>
</dbReference>
<dbReference type="InterPro" id="IPR001763">
    <property type="entry name" value="Rhodanese-like_dom"/>
</dbReference>
<dbReference type="SMART" id="SM00404">
    <property type="entry name" value="PTPc_motif"/>
    <property type="match status" value="1"/>
</dbReference>
<dbReference type="EC" id="3.1.3.48" evidence="1"/>
<dbReference type="InterPro" id="IPR050561">
    <property type="entry name" value="PTP"/>
</dbReference>
<evidence type="ECO:0000313" key="4">
    <source>
        <dbReference type="EMBL" id="VAW69735.1"/>
    </source>
</evidence>